<dbReference type="AlphaFoldDB" id="A0AAE3T7Y8"/>
<accession>A0AAE3T7Y8</accession>
<name>A0AAE3T7Y8_9RHOB</name>
<dbReference type="EMBL" id="JARGYC010000010">
    <property type="protein sequence ID" value="MDF0600203.1"/>
    <property type="molecule type" value="Genomic_DNA"/>
</dbReference>
<dbReference type="Gene3D" id="3.10.310.10">
    <property type="entry name" value="Diaminopimelate Epimerase, Chain A, domain 1"/>
    <property type="match status" value="2"/>
</dbReference>
<comment type="similarity">
    <text evidence="1">Belongs to the proline racemase family.</text>
</comment>
<protein>
    <submittedName>
        <fullName evidence="2">Proline racemase family protein</fullName>
    </submittedName>
</protein>
<dbReference type="SFLD" id="SFLDS00028">
    <property type="entry name" value="Proline_Racemase"/>
    <property type="match status" value="1"/>
</dbReference>
<evidence type="ECO:0000256" key="1">
    <source>
        <dbReference type="ARBA" id="ARBA00007529"/>
    </source>
</evidence>
<sequence length="349" mass="36767">MTYPDAIETVEMHTGGEPLRIVTAGWPEVKGATILDKRRYAAEHLDHLRRFIIHEPRGHDGMYAAVFVEPDLPGADLAVLFLHNAGYSTMCGHAVIALGRYAVDHGLVEARTPKTEVRMQLPCGRVTATVEVTRTGDGLRSGDVSFVSVPAFAEALDIDVPLPGHGTVRLDVAYGGAYYAILPAGRLGLDLRTTPLSVLVERAAAISAAVSGAVSLDHPDDPDLGFIYGTILTDGGTGRDGTSRNLCVFAGRQVDRCPTGSGVTARVALAAARGEASTGDSYLFQSVLGSEFTATLEALDSTGTSPVSRVRVAGRAAYCGTARFTREQGDELGRGFSLDRSHLAGTAAT</sequence>
<organism evidence="2 3">
    <name type="scientific">Psychromarinibacter sediminicola</name>
    <dbReference type="NCBI Taxonomy" id="3033385"/>
    <lineage>
        <taxon>Bacteria</taxon>
        <taxon>Pseudomonadati</taxon>
        <taxon>Pseudomonadota</taxon>
        <taxon>Alphaproteobacteria</taxon>
        <taxon>Rhodobacterales</taxon>
        <taxon>Paracoccaceae</taxon>
        <taxon>Psychromarinibacter</taxon>
    </lineage>
</organism>
<dbReference type="PANTHER" id="PTHR33442">
    <property type="entry name" value="TRANS-3-HYDROXY-L-PROLINE DEHYDRATASE"/>
    <property type="match status" value="1"/>
</dbReference>
<dbReference type="FunFam" id="3.10.310.10:FF:000003">
    <property type="entry name" value="Proline racemase"/>
    <property type="match status" value="1"/>
</dbReference>
<proteinExistence type="inferred from homology"/>
<dbReference type="PANTHER" id="PTHR33442:SF1">
    <property type="entry name" value="TRANS-3-HYDROXY-L-PROLINE DEHYDRATASE"/>
    <property type="match status" value="1"/>
</dbReference>
<dbReference type="RefSeq" id="WP_275566347.1">
    <property type="nucleotide sequence ID" value="NZ_JARGYC010000010.1"/>
</dbReference>
<comment type="caution">
    <text evidence="2">The sequence shown here is derived from an EMBL/GenBank/DDBJ whole genome shotgun (WGS) entry which is preliminary data.</text>
</comment>
<dbReference type="Proteomes" id="UP001220964">
    <property type="component" value="Unassembled WGS sequence"/>
</dbReference>
<keyword evidence="3" id="KW-1185">Reference proteome</keyword>
<dbReference type="SUPFAM" id="SSF54506">
    <property type="entry name" value="Diaminopimelate epimerase-like"/>
    <property type="match status" value="1"/>
</dbReference>
<evidence type="ECO:0000313" key="2">
    <source>
        <dbReference type="EMBL" id="MDF0600203.1"/>
    </source>
</evidence>
<dbReference type="InterPro" id="IPR008794">
    <property type="entry name" value="Pro_racemase_fam"/>
</dbReference>
<gene>
    <name evidence="2" type="ORF">P1J78_05625</name>
</gene>
<dbReference type="GO" id="GO:0016836">
    <property type="term" value="F:hydro-lyase activity"/>
    <property type="evidence" value="ECO:0007669"/>
    <property type="project" value="TreeGrafter"/>
</dbReference>
<evidence type="ECO:0000313" key="3">
    <source>
        <dbReference type="Proteomes" id="UP001220964"/>
    </source>
</evidence>
<dbReference type="Pfam" id="PF05544">
    <property type="entry name" value="Pro_racemase"/>
    <property type="match status" value="1"/>
</dbReference>
<dbReference type="PIRSF" id="PIRSF029792">
    <property type="entry name" value="Pro_racemase"/>
    <property type="match status" value="1"/>
</dbReference>
<reference evidence="2" key="1">
    <citation type="submission" date="2023-03" db="EMBL/GenBank/DDBJ databases">
        <title>Multiphase analysis and comparison of six strains from genera Psychromarinibacter, Lutimaribacter, and Maritimibacter, including a novel species: Psychromarinibacter sediminicola sp. nov.</title>
        <authorList>
            <person name="Wang Y.-H."/>
            <person name="Ye M.-Q."/>
            <person name="Du Z.-J."/>
        </authorList>
    </citation>
    <scope>NUCLEOTIDE SEQUENCE</scope>
    <source>
        <strain evidence="2">C21-152</strain>
    </source>
</reference>